<organism evidence="2 3">
    <name type="scientific">Endocarpon pusillum</name>
    <dbReference type="NCBI Taxonomy" id="364733"/>
    <lineage>
        <taxon>Eukaryota</taxon>
        <taxon>Fungi</taxon>
        <taxon>Dikarya</taxon>
        <taxon>Ascomycota</taxon>
        <taxon>Pezizomycotina</taxon>
        <taxon>Eurotiomycetes</taxon>
        <taxon>Chaetothyriomycetidae</taxon>
        <taxon>Verrucariales</taxon>
        <taxon>Verrucariaceae</taxon>
        <taxon>Endocarpon</taxon>
    </lineage>
</organism>
<sequence>MLDFDRVLRSPPFRFFVGKDRTCLTVPKCLAKDLSDPLHAMMTNEHMEEARKGEARLEDVEESTFVGFCEFAYTGDYRSRVKDPEPDVQSNNDAPSEEEAVPAIAAADEKLMAAEALAAFDSMVEEAEQTSFVGSKKVKKVKKGKKQSGTEKFWDDQSKTEKLWDDFKLLRFDDSVRTNEQPAPLNSDPSISHRPTASLLYHVKLYVFAQKYLIHKLRILALRHLHGCLRNLALTKRDTGDILEILEFAYTNTDRGQSNDDDLRRLIVHYAACEADILKQDAGLRGLLEEYGELACDLFYKS</sequence>
<dbReference type="EMBL" id="JAACFV010000002">
    <property type="protein sequence ID" value="KAF7514098.1"/>
    <property type="molecule type" value="Genomic_DNA"/>
</dbReference>
<dbReference type="InterPro" id="IPR011333">
    <property type="entry name" value="SKP1/BTB/POZ_sf"/>
</dbReference>
<protein>
    <recommendedName>
        <fullName evidence="4">BTB domain-containing protein</fullName>
    </recommendedName>
</protein>
<comment type="caution">
    <text evidence="2">The sequence shown here is derived from an EMBL/GenBank/DDBJ whole genome shotgun (WGS) entry which is preliminary data.</text>
</comment>
<feature type="region of interest" description="Disordered" evidence="1">
    <location>
        <begin position="80"/>
        <end position="100"/>
    </location>
</feature>
<name>A0A8H7ARY6_9EURO</name>
<gene>
    <name evidence="2" type="ORF">GJ744_004423</name>
</gene>
<dbReference type="AlphaFoldDB" id="A0A8H7ARY6"/>
<evidence type="ECO:0000256" key="1">
    <source>
        <dbReference type="SAM" id="MobiDB-lite"/>
    </source>
</evidence>
<dbReference type="PANTHER" id="PTHR47843">
    <property type="entry name" value="BTB DOMAIN-CONTAINING PROTEIN-RELATED"/>
    <property type="match status" value="1"/>
</dbReference>
<accession>A0A8H7ARY6</accession>
<dbReference type="Gene3D" id="3.30.710.10">
    <property type="entry name" value="Potassium Channel Kv1.1, Chain A"/>
    <property type="match status" value="1"/>
</dbReference>
<evidence type="ECO:0000313" key="2">
    <source>
        <dbReference type="EMBL" id="KAF7514098.1"/>
    </source>
</evidence>
<evidence type="ECO:0000313" key="3">
    <source>
        <dbReference type="Proteomes" id="UP000606974"/>
    </source>
</evidence>
<reference evidence="2" key="1">
    <citation type="submission" date="2020-02" db="EMBL/GenBank/DDBJ databases">
        <authorList>
            <person name="Palmer J.M."/>
        </authorList>
    </citation>
    <scope>NUCLEOTIDE SEQUENCE</scope>
    <source>
        <strain evidence="2">EPUS1.4</strain>
        <tissue evidence="2">Thallus</tissue>
    </source>
</reference>
<keyword evidence="3" id="KW-1185">Reference proteome</keyword>
<dbReference type="OrthoDB" id="9997739at2759"/>
<evidence type="ECO:0008006" key="4">
    <source>
        <dbReference type="Google" id="ProtNLM"/>
    </source>
</evidence>
<proteinExistence type="predicted"/>
<dbReference type="Proteomes" id="UP000606974">
    <property type="component" value="Unassembled WGS sequence"/>
</dbReference>